<evidence type="ECO:0000256" key="5">
    <source>
        <dbReference type="ARBA" id="ARBA00022827"/>
    </source>
</evidence>
<keyword evidence="6 7" id="KW-0560">Oxidoreductase</keyword>
<protein>
    <recommendedName>
        <fullName evidence="3">Medium-chain specific acyl-CoA dehydrogenase, mitochondrial</fullName>
    </recommendedName>
</protein>
<dbReference type="SUPFAM" id="SSF56645">
    <property type="entry name" value="Acyl-CoA dehydrogenase NM domain-like"/>
    <property type="match status" value="1"/>
</dbReference>
<dbReference type="Pfam" id="PF00441">
    <property type="entry name" value="Acyl-CoA_dh_1"/>
    <property type="match status" value="1"/>
</dbReference>
<dbReference type="EMBL" id="JAANQT010000802">
    <property type="protein sequence ID" value="KAG1308269.1"/>
    <property type="molecule type" value="Genomic_DNA"/>
</dbReference>
<dbReference type="PROSITE" id="PS00072">
    <property type="entry name" value="ACYL_COA_DH_1"/>
    <property type="match status" value="1"/>
</dbReference>
<dbReference type="GO" id="GO:0050660">
    <property type="term" value="F:flavin adenine dinucleotide binding"/>
    <property type="evidence" value="ECO:0007669"/>
    <property type="project" value="InterPro"/>
</dbReference>
<name>A0A9P6X9U0_RHIOR</name>
<evidence type="ECO:0000256" key="1">
    <source>
        <dbReference type="ARBA" id="ARBA00001974"/>
    </source>
</evidence>
<keyword evidence="5 7" id="KW-0274">FAD</keyword>
<organism evidence="11 12">
    <name type="scientific">Rhizopus oryzae</name>
    <name type="common">Mucormycosis agent</name>
    <name type="synonym">Rhizopus arrhizus var. delemar</name>
    <dbReference type="NCBI Taxonomy" id="64495"/>
    <lineage>
        <taxon>Eukaryota</taxon>
        <taxon>Fungi</taxon>
        <taxon>Fungi incertae sedis</taxon>
        <taxon>Mucoromycota</taxon>
        <taxon>Mucoromycotina</taxon>
        <taxon>Mucoromycetes</taxon>
        <taxon>Mucorales</taxon>
        <taxon>Mucorineae</taxon>
        <taxon>Rhizopodaceae</taxon>
        <taxon>Rhizopus</taxon>
    </lineage>
</organism>
<proteinExistence type="inferred from homology"/>
<dbReference type="PROSITE" id="PS00073">
    <property type="entry name" value="ACYL_COA_DH_2"/>
    <property type="match status" value="1"/>
</dbReference>
<dbReference type="PANTHER" id="PTHR48083">
    <property type="entry name" value="MEDIUM-CHAIN SPECIFIC ACYL-COA DEHYDROGENASE, MITOCHONDRIAL-RELATED"/>
    <property type="match status" value="1"/>
</dbReference>
<dbReference type="InterPro" id="IPR050741">
    <property type="entry name" value="Acyl-CoA_dehydrogenase"/>
</dbReference>
<evidence type="ECO:0000313" key="11">
    <source>
        <dbReference type="EMBL" id="KAG1308269.1"/>
    </source>
</evidence>
<dbReference type="InterPro" id="IPR037069">
    <property type="entry name" value="AcylCoA_DH/ox_N_sf"/>
</dbReference>
<gene>
    <name evidence="11" type="ORF">G6F64_006166</name>
</gene>
<dbReference type="GO" id="GO:0005739">
    <property type="term" value="C:mitochondrion"/>
    <property type="evidence" value="ECO:0007669"/>
    <property type="project" value="TreeGrafter"/>
</dbReference>
<feature type="domain" description="Acyl-CoA dehydrogenase/oxidase N-terminal" evidence="10">
    <location>
        <begin position="33"/>
        <end position="142"/>
    </location>
</feature>
<sequence>MLRSSVLSKLRPLIRHYSSEATAGPLGISFSLTEEQKSIQEMARKFTKDEIIPVAAKHDQTGEYPWEIIKKAWGLGLVNTHVESKYGGMELGVLDSALISEELAYGCSGIQTAIEANNLAEAPLVVAGNDFQKKKYLGRMTEEPLVASYGVTEPGAGSDVAGLRTQAVKKSDGSWVLNGQKMWITNAGHANWFFVLARTNSNAGAGNAFTGFIVDADTPGITLGRKEINMGQRASDTRGVTFEDVVVPAENVLGSEGEGFKIAMKAFDITRPLVAAGAVGLARRAMEESVRYSLERKTMGKPIFNHQAVAFMLADMIMGIESSRLMVYRSAWMRDQGQRNTWYASMAKAMASEVANKCAADAVQIFGGNGFNTEYPVEKLMRDAKIFMIYEGTSQIQRLVVSRGLADLAQSGATALGGF</sequence>
<dbReference type="InterPro" id="IPR046373">
    <property type="entry name" value="Acyl-CoA_Oxase/DH_mid-dom_sf"/>
</dbReference>
<dbReference type="FunFam" id="1.10.540.10:FF:000010">
    <property type="entry name" value="Medium-chain specific acyl-CoA dehydrogenase, mitochondrial"/>
    <property type="match status" value="1"/>
</dbReference>
<evidence type="ECO:0000313" key="12">
    <source>
        <dbReference type="Proteomes" id="UP000716291"/>
    </source>
</evidence>
<comment type="cofactor">
    <cofactor evidence="1 7">
        <name>FAD</name>
        <dbReference type="ChEBI" id="CHEBI:57692"/>
    </cofactor>
</comment>
<accession>A0A9P6X9U0</accession>
<dbReference type="PIRSF" id="PIRSF016578">
    <property type="entry name" value="HsaA"/>
    <property type="match status" value="1"/>
</dbReference>
<dbReference type="GO" id="GO:0070991">
    <property type="term" value="F:medium-chain fatty acyl-CoA dehydrogenase activity"/>
    <property type="evidence" value="ECO:0007669"/>
    <property type="project" value="TreeGrafter"/>
</dbReference>
<comment type="caution">
    <text evidence="11">The sequence shown here is derived from an EMBL/GenBank/DDBJ whole genome shotgun (WGS) entry which is preliminary data.</text>
</comment>
<dbReference type="SUPFAM" id="SSF47203">
    <property type="entry name" value="Acyl-CoA dehydrogenase C-terminal domain-like"/>
    <property type="match status" value="1"/>
</dbReference>
<dbReference type="Gene3D" id="2.40.110.10">
    <property type="entry name" value="Butyryl-CoA Dehydrogenase, subunit A, domain 2"/>
    <property type="match status" value="1"/>
</dbReference>
<evidence type="ECO:0000259" key="10">
    <source>
        <dbReference type="Pfam" id="PF02771"/>
    </source>
</evidence>
<dbReference type="Pfam" id="PF02771">
    <property type="entry name" value="Acyl-CoA_dh_N"/>
    <property type="match status" value="1"/>
</dbReference>
<dbReference type="InterPro" id="IPR013786">
    <property type="entry name" value="AcylCoA_DH/ox_N"/>
</dbReference>
<dbReference type="InterPro" id="IPR009100">
    <property type="entry name" value="AcylCoA_DH/oxidase_NM_dom_sf"/>
</dbReference>
<dbReference type="Proteomes" id="UP000716291">
    <property type="component" value="Unassembled WGS sequence"/>
</dbReference>
<dbReference type="Gene3D" id="1.10.540.10">
    <property type="entry name" value="Acyl-CoA dehydrogenase/oxidase, N-terminal domain"/>
    <property type="match status" value="1"/>
</dbReference>
<dbReference type="Pfam" id="PF02770">
    <property type="entry name" value="Acyl-CoA_dh_M"/>
    <property type="match status" value="1"/>
</dbReference>
<dbReference type="OrthoDB" id="9988775at2759"/>
<dbReference type="InterPro" id="IPR006091">
    <property type="entry name" value="Acyl-CoA_Oxase/DH_mid-dom"/>
</dbReference>
<dbReference type="AlphaFoldDB" id="A0A9P6X9U0"/>
<evidence type="ECO:0000256" key="6">
    <source>
        <dbReference type="ARBA" id="ARBA00023002"/>
    </source>
</evidence>
<evidence type="ECO:0000259" key="8">
    <source>
        <dbReference type="Pfam" id="PF00441"/>
    </source>
</evidence>
<dbReference type="Gene3D" id="1.20.140.10">
    <property type="entry name" value="Butyryl-CoA Dehydrogenase, subunit A, domain 3"/>
    <property type="match status" value="1"/>
</dbReference>
<dbReference type="InterPro" id="IPR009075">
    <property type="entry name" value="AcylCo_DH/oxidase_C"/>
</dbReference>
<dbReference type="InterPro" id="IPR006089">
    <property type="entry name" value="Acyl-CoA_DH_CS"/>
</dbReference>
<evidence type="ECO:0000256" key="3">
    <source>
        <dbReference type="ARBA" id="ARBA00019125"/>
    </source>
</evidence>
<evidence type="ECO:0000256" key="2">
    <source>
        <dbReference type="ARBA" id="ARBA00009347"/>
    </source>
</evidence>
<feature type="domain" description="Acyl-CoA dehydrogenase/oxidase C-terminal" evidence="8">
    <location>
        <begin position="257"/>
        <end position="405"/>
    </location>
</feature>
<feature type="domain" description="Acyl-CoA oxidase/dehydrogenase middle" evidence="9">
    <location>
        <begin position="149"/>
        <end position="245"/>
    </location>
</feature>
<dbReference type="FunFam" id="2.40.110.10:FF:000001">
    <property type="entry name" value="Acyl-CoA dehydrogenase, mitochondrial"/>
    <property type="match status" value="1"/>
</dbReference>
<comment type="similarity">
    <text evidence="2 7">Belongs to the acyl-CoA dehydrogenase family.</text>
</comment>
<dbReference type="FunFam" id="1.20.140.10:FF:000011">
    <property type="entry name" value="Medium-chain specific acyl-CoA dehydrogenase, mitochondrial"/>
    <property type="match status" value="1"/>
</dbReference>
<keyword evidence="4 7" id="KW-0285">Flavoprotein</keyword>
<evidence type="ECO:0000256" key="4">
    <source>
        <dbReference type="ARBA" id="ARBA00022630"/>
    </source>
</evidence>
<keyword evidence="12" id="KW-1185">Reference proteome</keyword>
<dbReference type="GO" id="GO:0051793">
    <property type="term" value="P:medium-chain fatty acid catabolic process"/>
    <property type="evidence" value="ECO:0007669"/>
    <property type="project" value="TreeGrafter"/>
</dbReference>
<evidence type="ECO:0000259" key="9">
    <source>
        <dbReference type="Pfam" id="PF02770"/>
    </source>
</evidence>
<dbReference type="InterPro" id="IPR036250">
    <property type="entry name" value="AcylCo_DH-like_C"/>
</dbReference>
<reference evidence="11" key="1">
    <citation type="journal article" date="2020" name="Microb. Genom.">
        <title>Genetic diversity of clinical and environmental Mucorales isolates obtained from an investigation of mucormycosis cases among solid organ transplant recipients.</title>
        <authorList>
            <person name="Nguyen M.H."/>
            <person name="Kaul D."/>
            <person name="Muto C."/>
            <person name="Cheng S.J."/>
            <person name="Richter R.A."/>
            <person name="Bruno V.M."/>
            <person name="Liu G."/>
            <person name="Beyhan S."/>
            <person name="Sundermann A.J."/>
            <person name="Mounaud S."/>
            <person name="Pasculle A.W."/>
            <person name="Nierman W.C."/>
            <person name="Driscoll E."/>
            <person name="Cumbie R."/>
            <person name="Clancy C.J."/>
            <person name="Dupont C.L."/>
        </authorList>
    </citation>
    <scope>NUCLEOTIDE SEQUENCE</scope>
    <source>
        <strain evidence="11">GL11</strain>
    </source>
</reference>
<dbReference type="PANTHER" id="PTHR48083:SF2">
    <property type="entry name" value="MEDIUM-CHAIN SPECIFIC ACYL-COA DEHYDROGENASE, MITOCHONDRIAL"/>
    <property type="match status" value="1"/>
</dbReference>
<evidence type="ECO:0000256" key="7">
    <source>
        <dbReference type="RuleBase" id="RU362125"/>
    </source>
</evidence>